<accession>A0ABW7FZI4</accession>
<dbReference type="SUPFAM" id="SSF53720">
    <property type="entry name" value="ALDH-like"/>
    <property type="match status" value="1"/>
</dbReference>
<dbReference type="Gene3D" id="3.40.605.10">
    <property type="entry name" value="Aldehyde Dehydrogenase, Chain A, domain 1"/>
    <property type="match status" value="1"/>
</dbReference>
<gene>
    <name evidence="3" type="ORF">ACG0Z6_15605</name>
</gene>
<comment type="caution">
    <text evidence="3">The sequence shown here is derived from an EMBL/GenBank/DDBJ whole genome shotgun (WGS) entry which is preliminary data.</text>
</comment>
<proteinExistence type="predicted"/>
<organism evidence="3 4">
    <name type="scientific">Roseateles rivi</name>
    <dbReference type="NCBI Taxonomy" id="3299028"/>
    <lineage>
        <taxon>Bacteria</taxon>
        <taxon>Pseudomonadati</taxon>
        <taxon>Pseudomonadota</taxon>
        <taxon>Betaproteobacteria</taxon>
        <taxon>Burkholderiales</taxon>
        <taxon>Sphaerotilaceae</taxon>
        <taxon>Roseateles</taxon>
    </lineage>
</organism>
<dbReference type="InterPro" id="IPR016161">
    <property type="entry name" value="Ald_DH/histidinol_DH"/>
</dbReference>
<dbReference type="Pfam" id="PF00171">
    <property type="entry name" value="Aldedh"/>
    <property type="match status" value="1"/>
</dbReference>
<sequence length="501" mass="53672">MSQASASPSWHERAAQLRPDGRLLINGQRRAAHDAAVFTNTSPIDGRVLGEVARATAPDVDAAVASARAAFADGRWAARAPAQRKRVLLRWAELILAAKEELALLETLDMGKPIQYALSVDVPATARCIQWYAEAVDKVYDEIAPTAPGALALIQREAMGVIGAIVPWNYPMIMAAWKLGPALAMGNSVVLKPSEKSPLTALRLAELALQAGLPEGVLNVVPGYGHEAGEALALHMDVDAVGFTGSTRVGRKMLEYAGQSNLKRVYNELGGKSAFVVFPDFKDLGLAARTVAASMFFNQGQSCNAPSRVLVHESIAEDFARAVAAEAPKYPCADPLHPSTVMGAVVDQQQLSTVLRYIDAGKSDGAQLLCGGAQARADSGGCYVEPTVFAGVSNGMRIAREEIFGPVLSLLRFEDEAQALQIANDSSYGLAASVWSSDLDRAHRVARQLRAGTVHVNQYDEDDITVPFGGFKQSGNGRDKSLHALDKYSELKTTWIKIRPN</sequence>
<dbReference type="CDD" id="cd07112">
    <property type="entry name" value="ALDH_GABALDH-PuuC"/>
    <property type="match status" value="1"/>
</dbReference>
<dbReference type="Gene3D" id="3.40.309.10">
    <property type="entry name" value="Aldehyde Dehydrogenase, Chain A, domain 2"/>
    <property type="match status" value="1"/>
</dbReference>
<dbReference type="EMBL" id="JBIGHZ010000006">
    <property type="protein sequence ID" value="MFG6449650.1"/>
    <property type="molecule type" value="Genomic_DNA"/>
</dbReference>
<dbReference type="InterPro" id="IPR015590">
    <property type="entry name" value="Aldehyde_DH_dom"/>
</dbReference>
<dbReference type="InterPro" id="IPR016163">
    <property type="entry name" value="Ald_DH_C"/>
</dbReference>
<evidence type="ECO:0000259" key="2">
    <source>
        <dbReference type="Pfam" id="PF00171"/>
    </source>
</evidence>
<evidence type="ECO:0000313" key="4">
    <source>
        <dbReference type="Proteomes" id="UP001606099"/>
    </source>
</evidence>
<dbReference type="Proteomes" id="UP001606099">
    <property type="component" value="Unassembled WGS sequence"/>
</dbReference>
<dbReference type="PROSITE" id="PS00070">
    <property type="entry name" value="ALDEHYDE_DEHYDR_CYS"/>
    <property type="match status" value="1"/>
</dbReference>
<protein>
    <submittedName>
        <fullName evidence="3">Aldehyde dehydrogenase</fullName>
    </submittedName>
</protein>
<reference evidence="3 4" key="1">
    <citation type="submission" date="2024-08" db="EMBL/GenBank/DDBJ databases">
        <authorList>
            <person name="Lu H."/>
        </authorList>
    </citation>
    <scope>NUCLEOTIDE SEQUENCE [LARGE SCALE GENOMIC DNA]</scope>
    <source>
        <strain evidence="3 4">BYS180W</strain>
    </source>
</reference>
<dbReference type="InterPro" id="IPR016160">
    <property type="entry name" value="Ald_DH_CS_CYS"/>
</dbReference>
<name>A0ABW7FZI4_9BURK</name>
<keyword evidence="4" id="KW-1185">Reference proteome</keyword>
<keyword evidence="1" id="KW-0560">Oxidoreductase</keyword>
<dbReference type="PANTHER" id="PTHR11699">
    <property type="entry name" value="ALDEHYDE DEHYDROGENASE-RELATED"/>
    <property type="match status" value="1"/>
</dbReference>
<evidence type="ECO:0000313" key="3">
    <source>
        <dbReference type="EMBL" id="MFG6449650.1"/>
    </source>
</evidence>
<evidence type="ECO:0000256" key="1">
    <source>
        <dbReference type="ARBA" id="ARBA00023002"/>
    </source>
</evidence>
<dbReference type="InterPro" id="IPR016162">
    <property type="entry name" value="Ald_DH_N"/>
</dbReference>
<dbReference type="RefSeq" id="WP_394463075.1">
    <property type="nucleotide sequence ID" value="NZ_JBIGHZ010000006.1"/>
</dbReference>
<feature type="domain" description="Aldehyde dehydrogenase" evidence="2">
    <location>
        <begin position="37"/>
        <end position="493"/>
    </location>
</feature>